<keyword evidence="8 9" id="KW-0472">Membrane</keyword>
<protein>
    <recommendedName>
        <fullName evidence="9">Sec-independent protein translocase protein TatA</fullName>
    </recommendedName>
</protein>
<name>A0A0D6PD71_9PROT</name>
<feature type="transmembrane region" description="Helical" evidence="9">
    <location>
        <begin position="6"/>
        <end position="22"/>
    </location>
</feature>
<evidence type="ECO:0000256" key="2">
    <source>
        <dbReference type="ARBA" id="ARBA00022448"/>
    </source>
</evidence>
<evidence type="ECO:0000256" key="4">
    <source>
        <dbReference type="ARBA" id="ARBA00022692"/>
    </source>
</evidence>
<comment type="subunit">
    <text evidence="9">The Tat system comprises two distinct complexes: a TatABC complex, containing multiple copies of TatA, TatB and TatC subunits, and a separate TatA complex, containing only TatA subunits. Substrates initially bind to the TatABC complex, which probably triggers association of the separate TatA complex to form the active translocon.</text>
</comment>
<accession>A0A0D6PD71</accession>
<evidence type="ECO:0000256" key="3">
    <source>
        <dbReference type="ARBA" id="ARBA00022475"/>
    </source>
</evidence>
<feature type="compositionally biased region" description="Polar residues" evidence="10">
    <location>
        <begin position="70"/>
        <end position="81"/>
    </location>
</feature>
<evidence type="ECO:0000256" key="5">
    <source>
        <dbReference type="ARBA" id="ARBA00022927"/>
    </source>
</evidence>
<dbReference type="AlphaFoldDB" id="A0A0D6PD71"/>
<dbReference type="NCBIfam" id="TIGR01411">
    <property type="entry name" value="tatAE"/>
    <property type="match status" value="1"/>
</dbReference>
<comment type="caution">
    <text evidence="11">The sequence shown here is derived from an EMBL/GenBank/DDBJ whole genome shotgun (WGS) entry which is preliminary data.</text>
</comment>
<comment type="similarity">
    <text evidence="9">Belongs to the TatA/E family.</text>
</comment>
<dbReference type="Gene3D" id="1.20.5.3310">
    <property type="match status" value="1"/>
</dbReference>
<evidence type="ECO:0000256" key="8">
    <source>
        <dbReference type="ARBA" id="ARBA00023136"/>
    </source>
</evidence>
<sequence length="81" mass="8656">MGGLSIWHWLIVLVVALLLLGGRGRVSSMMGDLGKGIKSFKQSMAEDEPAKPEQDAKMSEPGALNAPLPEQNSKTTVNHQG</sequence>
<dbReference type="InterPro" id="IPR006312">
    <property type="entry name" value="TatA/E"/>
</dbReference>
<evidence type="ECO:0000313" key="12">
    <source>
        <dbReference type="Proteomes" id="UP000032668"/>
    </source>
</evidence>
<keyword evidence="12" id="KW-1185">Reference proteome</keyword>
<dbReference type="NCBIfam" id="NF001940">
    <property type="entry name" value="PRK00720.1"/>
    <property type="match status" value="1"/>
</dbReference>
<evidence type="ECO:0000313" key="11">
    <source>
        <dbReference type="EMBL" id="GAN79306.1"/>
    </source>
</evidence>
<dbReference type="GO" id="GO:0008320">
    <property type="term" value="F:protein transmembrane transporter activity"/>
    <property type="evidence" value="ECO:0007669"/>
    <property type="project" value="UniProtKB-UniRule"/>
</dbReference>
<comment type="function">
    <text evidence="9">Part of the twin-arginine translocation (Tat) system that transports large folded proteins containing a characteristic twin-arginine motif in their signal peptide across membranes. TatA could form the protein-conducting channel of the Tat system.</text>
</comment>
<keyword evidence="5 9" id="KW-0653">Protein transport</keyword>
<reference evidence="11 12" key="1">
    <citation type="submission" date="2012-11" db="EMBL/GenBank/DDBJ databases">
        <title>Whole genome sequence of Acidocella aminolytica 101 = DSM 11237.</title>
        <authorList>
            <person name="Azuma Y."/>
            <person name="Higashiura N."/>
            <person name="Hirakawa H."/>
            <person name="Matsushita K."/>
        </authorList>
    </citation>
    <scope>NUCLEOTIDE SEQUENCE [LARGE SCALE GENOMIC DNA]</scope>
    <source>
        <strain evidence="12">101 / DSM 11237</strain>
    </source>
</reference>
<comment type="subcellular location">
    <subcellularLocation>
        <location evidence="1 9">Cell membrane</location>
        <topology evidence="1 9">Single-pass membrane protein</topology>
    </subcellularLocation>
</comment>
<dbReference type="InterPro" id="IPR003369">
    <property type="entry name" value="TatA/B/E"/>
</dbReference>
<dbReference type="PANTHER" id="PTHR42982:SF1">
    <property type="entry name" value="SEC-INDEPENDENT PROTEIN TRANSLOCASE PROTEIN TATA"/>
    <property type="match status" value="1"/>
</dbReference>
<dbReference type="OrthoDB" id="7161179at2"/>
<dbReference type="Proteomes" id="UP000032668">
    <property type="component" value="Unassembled WGS sequence"/>
</dbReference>
<feature type="compositionally biased region" description="Basic and acidic residues" evidence="10">
    <location>
        <begin position="48"/>
        <end position="58"/>
    </location>
</feature>
<feature type="region of interest" description="Disordered" evidence="10">
    <location>
        <begin position="40"/>
        <end position="81"/>
    </location>
</feature>
<dbReference type="HAMAP" id="MF_00236">
    <property type="entry name" value="TatA_E"/>
    <property type="match status" value="1"/>
</dbReference>
<keyword evidence="7 9" id="KW-0811">Translocation</keyword>
<dbReference type="Pfam" id="PF02416">
    <property type="entry name" value="TatA_B_E"/>
    <property type="match status" value="1"/>
</dbReference>
<dbReference type="PANTHER" id="PTHR42982">
    <property type="entry name" value="SEC-INDEPENDENT PROTEIN TRANSLOCASE PROTEIN TATA"/>
    <property type="match status" value="1"/>
</dbReference>
<dbReference type="STRING" id="1120923.SAMN02746095_00301"/>
<dbReference type="EMBL" id="BANC01000020">
    <property type="protein sequence ID" value="GAN79306.1"/>
    <property type="molecule type" value="Genomic_DNA"/>
</dbReference>
<dbReference type="GO" id="GO:0043953">
    <property type="term" value="P:protein transport by the Tat complex"/>
    <property type="evidence" value="ECO:0007669"/>
    <property type="project" value="UniProtKB-UniRule"/>
</dbReference>
<keyword evidence="6 9" id="KW-1133">Transmembrane helix</keyword>
<evidence type="ECO:0000256" key="9">
    <source>
        <dbReference type="HAMAP-Rule" id="MF_00236"/>
    </source>
</evidence>
<evidence type="ECO:0000256" key="10">
    <source>
        <dbReference type="SAM" id="MobiDB-lite"/>
    </source>
</evidence>
<gene>
    <name evidence="9" type="primary">tatA</name>
    <name evidence="11" type="ORF">Aam_020_070</name>
</gene>
<evidence type="ECO:0000256" key="7">
    <source>
        <dbReference type="ARBA" id="ARBA00023010"/>
    </source>
</evidence>
<dbReference type="RefSeq" id="WP_048877762.1">
    <property type="nucleotide sequence ID" value="NZ_BANC01000020.1"/>
</dbReference>
<proteinExistence type="inferred from homology"/>
<dbReference type="GO" id="GO:0033281">
    <property type="term" value="C:TAT protein transport complex"/>
    <property type="evidence" value="ECO:0007669"/>
    <property type="project" value="UniProtKB-UniRule"/>
</dbReference>
<keyword evidence="3 9" id="KW-1003">Cell membrane</keyword>
<evidence type="ECO:0000256" key="1">
    <source>
        <dbReference type="ARBA" id="ARBA00004162"/>
    </source>
</evidence>
<evidence type="ECO:0000256" key="6">
    <source>
        <dbReference type="ARBA" id="ARBA00022989"/>
    </source>
</evidence>
<keyword evidence="2 9" id="KW-0813">Transport</keyword>
<organism evidence="11 12">
    <name type="scientific">Acidocella aminolytica 101 = DSM 11237</name>
    <dbReference type="NCBI Taxonomy" id="1120923"/>
    <lineage>
        <taxon>Bacteria</taxon>
        <taxon>Pseudomonadati</taxon>
        <taxon>Pseudomonadota</taxon>
        <taxon>Alphaproteobacteria</taxon>
        <taxon>Acetobacterales</taxon>
        <taxon>Acidocellaceae</taxon>
        <taxon>Acidocella</taxon>
    </lineage>
</organism>
<keyword evidence="4 9" id="KW-0812">Transmembrane</keyword>